<gene>
    <name evidence="1" type="ORF">S03H2_51599</name>
</gene>
<evidence type="ECO:0000313" key="1">
    <source>
        <dbReference type="EMBL" id="GAH74411.1"/>
    </source>
</evidence>
<reference evidence="1" key="1">
    <citation type="journal article" date="2014" name="Front. Microbiol.">
        <title>High frequency of phylogenetically diverse reductive dehalogenase-homologous genes in deep subseafloor sedimentary metagenomes.</title>
        <authorList>
            <person name="Kawai M."/>
            <person name="Futagami T."/>
            <person name="Toyoda A."/>
            <person name="Takaki Y."/>
            <person name="Nishi S."/>
            <person name="Hori S."/>
            <person name="Arai W."/>
            <person name="Tsubouchi T."/>
            <person name="Morono Y."/>
            <person name="Uchiyama I."/>
            <person name="Ito T."/>
            <person name="Fujiyama A."/>
            <person name="Inagaki F."/>
            <person name="Takami H."/>
        </authorList>
    </citation>
    <scope>NUCLEOTIDE SEQUENCE</scope>
    <source>
        <strain evidence="1">Expedition CK06-06</strain>
    </source>
</reference>
<dbReference type="AlphaFoldDB" id="X1HW78"/>
<dbReference type="SUPFAM" id="SSF48452">
    <property type="entry name" value="TPR-like"/>
    <property type="match status" value="1"/>
</dbReference>
<comment type="caution">
    <text evidence="1">The sequence shown here is derived from an EMBL/GenBank/DDBJ whole genome shotgun (WGS) entry which is preliminary data.</text>
</comment>
<accession>X1HW78</accession>
<proteinExistence type="predicted"/>
<dbReference type="PROSITE" id="PS50005">
    <property type="entry name" value="TPR"/>
    <property type="match status" value="1"/>
</dbReference>
<dbReference type="Gene3D" id="1.25.40.10">
    <property type="entry name" value="Tetratricopeptide repeat domain"/>
    <property type="match status" value="1"/>
</dbReference>
<organism evidence="1">
    <name type="scientific">marine sediment metagenome</name>
    <dbReference type="NCBI Taxonomy" id="412755"/>
    <lineage>
        <taxon>unclassified sequences</taxon>
        <taxon>metagenomes</taxon>
        <taxon>ecological metagenomes</taxon>
    </lineage>
</organism>
<dbReference type="InterPro" id="IPR019734">
    <property type="entry name" value="TPR_rpt"/>
</dbReference>
<protein>
    <submittedName>
        <fullName evidence="1">Uncharacterized protein</fullName>
    </submittedName>
</protein>
<feature type="non-terminal residue" evidence="1">
    <location>
        <position position="1"/>
    </location>
</feature>
<dbReference type="Pfam" id="PF13431">
    <property type="entry name" value="TPR_17"/>
    <property type="match status" value="1"/>
</dbReference>
<dbReference type="InterPro" id="IPR011990">
    <property type="entry name" value="TPR-like_helical_dom_sf"/>
</dbReference>
<name>X1HW78_9ZZZZ</name>
<dbReference type="EMBL" id="BARU01032744">
    <property type="protein sequence ID" value="GAH74411.1"/>
    <property type="molecule type" value="Genomic_DNA"/>
</dbReference>
<dbReference type="SMART" id="SM00028">
    <property type="entry name" value="TPR"/>
    <property type="match status" value="2"/>
</dbReference>
<sequence>EQKLLQTAEKDMEDTSGIESYNKGVIFAEINEFKKAIKYFTRALEENTEFAKAYHNRAVAYFMLGEFEKAWNDVRKVKELGGQIHPGLLEEYNKANKEKL</sequence>